<dbReference type="InterPro" id="IPR029526">
    <property type="entry name" value="PGBD"/>
</dbReference>
<protein>
    <submittedName>
        <fullName evidence="3">Uncharacterized protein LOC115214803</fullName>
    </submittedName>
</protein>
<feature type="domain" description="PiggyBac transposable element-derived protein" evidence="1">
    <location>
        <begin position="2"/>
        <end position="150"/>
    </location>
</feature>
<evidence type="ECO:0000259" key="1">
    <source>
        <dbReference type="Pfam" id="PF13843"/>
    </source>
</evidence>
<name>A0A6P7SN35_9MOLL</name>
<sequence length="175" mass="20225">MRFDDASARRKKRSDDKMEPIRIVLEMCNQNLQDGYVPSSCMTVDEQLVSFRGRYPFRVYIPSKSGKYGIKIWAICDNEISYTWKMQIFTGKDPIKGRKTNQGSIVVEDLLKELENTGRNITCDNFFSSLGLDRKLLSKKTTLVGTIRKLNFQVLSQTEKKEKSTAQYLDFKSIL</sequence>
<dbReference type="PANTHER" id="PTHR46599">
    <property type="entry name" value="PIGGYBAC TRANSPOSABLE ELEMENT-DERIVED PROTEIN 4"/>
    <property type="match status" value="1"/>
</dbReference>
<evidence type="ECO:0000313" key="3">
    <source>
        <dbReference type="RefSeq" id="XP_029639694.1"/>
    </source>
</evidence>
<dbReference type="KEGG" id="osn:115214803"/>
<organism evidence="2 3">
    <name type="scientific">Octopus sinensis</name>
    <name type="common">East Asian common octopus</name>
    <dbReference type="NCBI Taxonomy" id="2607531"/>
    <lineage>
        <taxon>Eukaryota</taxon>
        <taxon>Metazoa</taxon>
        <taxon>Spiralia</taxon>
        <taxon>Lophotrochozoa</taxon>
        <taxon>Mollusca</taxon>
        <taxon>Cephalopoda</taxon>
        <taxon>Coleoidea</taxon>
        <taxon>Octopodiformes</taxon>
        <taxon>Octopoda</taxon>
        <taxon>Incirrata</taxon>
        <taxon>Octopodidae</taxon>
        <taxon>Octopus</taxon>
    </lineage>
</organism>
<accession>A0A6P7SN35</accession>
<keyword evidence="2" id="KW-1185">Reference proteome</keyword>
<proteinExistence type="predicted"/>
<dbReference type="PANTHER" id="PTHR46599:SF6">
    <property type="entry name" value="DUAL SPECIFICITY PHOSPHATASE 26"/>
    <property type="match status" value="1"/>
</dbReference>
<gene>
    <name evidence="3" type="primary">LOC115214803</name>
</gene>
<dbReference type="Proteomes" id="UP000515154">
    <property type="component" value="Linkage group LG8"/>
</dbReference>
<evidence type="ECO:0000313" key="2">
    <source>
        <dbReference type="Proteomes" id="UP000515154"/>
    </source>
</evidence>
<reference evidence="3" key="1">
    <citation type="submission" date="2025-08" db="UniProtKB">
        <authorList>
            <consortium name="RefSeq"/>
        </authorList>
    </citation>
    <scope>IDENTIFICATION</scope>
</reference>
<dbReference type="RefSeq" id="XP_029639694.1">
    <property type="nucleotide sequence ID" value="XM_029783834.1"/>
</dbReference>
<dbReference type="Pfam" id="PF13843">
    <property type="entry name" value="DDE_Tnp_1_7"/>
    <property type="match status" value="1"/>
</dbReference>
<dbReference type="AlphaFoldDB" id="A0A6P7SN35"/>